<feature type="region of interest" description="Disordered" evidence="5">
    <location>
        <begin position="23"/>
        <end position="106"/>
    </location>
</feature>
<evidence type="ECO:0000256" key="5">
    <source>
        <dbReference type="SAM" id="MobiDB-lite"/>
    </source>
</evidence>
<evidence type="ECO:0000256" key="4">
    <source>
        <dbReference type="ARBA" id="ARBA00023288"/>
    </source>
</evidence>
<protein>
    <recommendedName>
        <fullName evidence="3">17 kDa surface antigen</fullName>
    </recommendedName>
</protein>
<keyword evidence="4" id="KW-0449">Lipoprotein</keyword>
<name>A0ABT9A4A6_9SPHN</name>
<evidence type="ECO:0000256" key="6">
    <source>
        <dbReference type="SAM" id="SignalP"/>
    </source>
</evidence>
<dbReference type="Pfam" id="PF05433">
    <property type="entry name" value="Rick_17kDa_Anti"/>
    <property type="match status" value="1"/>
</dbReference>
<feature type="compositionally biased region" description="Basic and acidic residues" evidence="5">
    <location>
        <begin position="89"/>
        <end position="106"/>
    </location>
</feature>
<comment type="similarity">
    <text evidence="2">Belongs to the rickettsiale 17 kDa surface antigen family.</text>
</comment>
<feature type="domain" description="Glycine zipper 2TM" evidence="7">
    <location>
        <begin position="171"/>
        <end position="210"/>
    </location>
</feature>
<reference evidence="8" key="1">
    <citation type="submission" date="2023-07" db="EMBL/GenBank/DDBJ databases">
        <authorList>
            <person name="Kim M.K."/>
        </authorList>
    </citation>
    <scope>NUCLEOTIDE SEQUENCE</scope>
    <source>
        <strain evidence="8">CA1-15</strain>
    </source>
</reference>
<keyword evidence="6" id="KW-0732">Signal</keyword>
<gene>
    <name evidence="8" type="ORF">Q5H94_20195</name>
</gene>
<proteinExistence type="inferred from homology"/>
<organism evidence="8 9">
    <name type="scientific">Sphingomonas immobilis</name>
    <dbReference type="NCBI Taxonomy" id="3063997"/>
    <lineage>
        <taxon>Bacteria</taxon>
        <taxon>Pseudomonadati</taxon>
        <taxon>Pseudomonadota</taxon>
        <taxon>Alphaproteobacteria</taxon>
        <taxon>Sphingomonadales</taxon>
        <taxon>Sphingomonadaceae</taxon>
        <taxon>Sphingomonas</taxon>
    </lineage>
</organism>
<comment type="caution">
    <text evidence="8">The sequence shown here is derived from an EMBL/GenBank/DDBJ whole genome shotgun (WGS) entry which is preliminary data.</text>
</comment>
<sequence length="218" mass="24412">MRTLICAALGAAALLSAVPATAQDDYRNGPDVHRDNRGLHGDNGMYGDKYDRRDPRNDPRFNGRTNNDVREAYRDEIGDAGPNYRKSRNSYDKTDRSWDKSDRSWDKTGRGWQSYRNYDYNRYAPGQRGYYADQYYRDGSYYQPRRLGRDDRIYRGSNGRYYCRRNDGTTGLIVGALAGGLLGNRLSNGRSSTLGTLLGAGGGAAIGSAIDRGQATCR</sequence>
<evidence type="ECO:0000256" key="1">
    <source>
        <dbReference type="ARBA" id="ARBA00004459"/>
    </source>
</evidence>
<feature type="signal peptide" evidence="6">
    <location>
        <begin position="1"/>
        <end position="22"/>
    </location>
</feature>
<dbReference type="Proteomes" id="UP001176468">
    <property type="component" value="Unassembled WGS sequence"/>
</dbReference>
<dbReference type="EMBL" id="JAUQSZ010000018">
    <property type="protein sequence ID" value="MDO7844664.1"/>
    <property type="molecule type" value="Genomic_DNA"/>
</dbReference>
<feature type="compositionally biased region" description="Basic and acidic residues" evidence="5">
    <location>
        <begin position="24"/>
        <end position="40"/>
    </location>
</feature>
<evidence type="ECO:0000259" key="7">
    <source>
        <dbReference type="Pfam" id="PF05433"/>
    </source>
</evidence>
<evidence type="ECO:0000256" key="2">
    <source>
        <dbReference type="ARBA" id="ARBA00008681"/>
    </source>
</evidence>
<evidence type="ECO:0000313" key="8">
    <source>
        <dbReference type="EMBL" id="MDO7844664.1"/>
    </source>
</evidence>
<evidence type="ECO:0000256" key="3">
    <source>
        <dbReference type="ARBA" id="ARBA00015281"/>
    </source>
</evidence>
<evidence type="ECO:0000313" key="9">
    <source>
        <dbReference type="Proteomes" id="UP001176468"/>
    </source>
</evidence>
<feature type="chain" id="PRO_5045487630" description="17 kDa surface antigen" evidence="6">
    <location>
        <begin position="23"/>
        <end position="218"/>
    </location>
</feature>
<keyword evidence="9" id="KW-1185">Reference proteome</keyword>
<feature type="compositionally biased region" description="Basic and acidic residues" evidence="5">
    <location>
        <begin position="48"/>
        <end position="77"/>
    </location>
</feature>
<comment type="subcellular location">
    <subcellularLocation>
        <location evidence="1">Cell outer membrane</location>
        <topology evidence="1">Lipid-anchor</topology>
    </subcellularLocation>
</comment>
<accession>A0ABT9A4A6</accession>
<dbReference type="InterPro" id="IPR008816">
    <property type="entry name" value="Gly_zipper_2TM_dom"/>
</dbReference>